<dbReference type="InterPro" id="IPR052091">
    <property type="entry name" value="Beta-ala_Activ/Resist"/>
</dbReference>
<dbReference type="GO" id="GO:0043041">
    <property type="term" value="P:amino acid activation for nonribosomal peptide biosynthetic process"/>
    <property type="evidence" value="ECO:0007669"/>
    <property type="project" value="TreeGrafter"/>
</dbReference>
<dbReference type="Proteomes" id="UP000077339">
    <property type="component" value="Unassembled WGS sequence"/>
</dbReference>
<dbReference type="Pfam" id="PF13360">
    <property type="entry name" value="PQQ_2"/>
    <property type="match status" value="2"/>
</dbReference>
<dbReference type="InterPro" id="IPR003961">
    <property type="entry name" value="FN3_dom"/>
</dbReference>
<dbReference type="SUPFAM" id="SSF49265">
    <property type="entry name" value="Fibronectin type III"/>
    <property type="match status" value="3"/>
</dbReference>
<evidence type="ECO:0000259" key="1">
    <source>
        <dbReference type="PROSITE" id="PS50853"/>
    </source>
</evidence>
<dbReference type="PANTHER" id="PTHR44394:SF1">
    <property type="entry name" value="BETA-ALANINE-ACTIVATING ENZYME"/>
    <property type="match status" value="1"/>
</dbReference>
<accession>A0A176K2J4</accession>
<evidence type="ECO:0000313" key="2">
    <source>
        <dbReference type="EMBL" id="OAA31193.1"/>
    </source>
</evidence>
<keyword evidence="3" id="KW-1185">Reference proteome</keyword>
<dbReference type="PANTHER" id="PTHR44394">
    <property type="entry name" value="BETA-ALANINE-ACTIVATING ENZYME"/>
    <property type="match status" value="1"/>
</dbReference>
<dbReference type="Gene3D" id="2.60.40.10">
    <property type="entry name" value="Immunoglobulins"/>
    <property type="match status" value="3"/>
</dbReference>
<proteinExistence type="predicted"/>
<dbReference type="Pfam" id="PF17963">
    <property type="entry name" value="Big_9"/>
    <property type="match status" value="1"/>
</dbReference>
<feature type="domain" description="Fibronectin type-III" evidence="1">
    <location>
        <begin position="902"/>
        <end position="994"/>
    </location>
</feature>
<dbReference type="PATRIC" id="fig|1453497.3.peg.1351"/>
<dbReference type="OrthoDB" id="49382at2"/>
<protein>
    <recommendedName>
        <fullName evidence="1">Fibronectin type-III domain-containing protein</fullName>
    </recommendedName>
</protein>
<dbReference type="InterPro" id="IPR036116">
    <property type="entry name" value="FN3_sf"/>
</dbReference>
<reference evidence="2 3" key="1">
    <citation type="submission" date="2014-02" db="EMBL/GenBank/DDBJ databases">
        <title>Kosmotoga genome sequencing.</title>
        <authorList>
            <person name="Pollo S.M."/>
            <person name="Charchuk R."/>
            <person name="Nesbo C.L."/>
        </authorList>
    </citation>
    <scope>NUCLEOTIDE SEQUENCE [LARGE SCALE GENOMIC DNA]</scope>
    <source>
        <strain evidence="2 3">S304</strain>
    </source>
</reference>
<dbReference type="Gene3D" id="2.40.10.480">
    <property type="match status" value="1"/>
</dbReference>
<dbReference type="STRING" id="1453497.AT15_06770"/>
<sequence>MRKGAIILALVILIVSVAFAIEIKINTVSAKPMLTGPGGRVFLRCDAVGNGMLSYIWEPEEGKIIRDYKNGTAVWRAPEETGVYSIRVKVSSNEGFVEGEVVVKVMRPEDLPNHPPEIQLLYPDNGKELSIEDDKDGILLLWYSEDEDGDFLFYDVYLSDKLPFNTPWMTDHDRLDIKAKDLKGNTHYYWKVVAKDGRGGQTESEVFTFKTANHSPRISLQDVTIDEEHPLRINLLDFASDEDGDPLSFELFPESVGEIQGSEYIYTPTYASSGTYRVAVKVSDGELTSSDDFILTVYNVNRRPEVVLNTPAIDTETSTEVTFSWNVSDPDIEDGSDPNDLVKSTIYYGTSETEMDSFTTENTEFIAVLAPHTDYFWKVKVEDAYGLTSESDLIHFRTKNSLPYVSNIVLEIKEAEEKSIDLSAFAHDPDGDELEFALSGDGPEHLGLSLENSTLSVYPDYEAVTTLEGVKEFNVNLVVSDKRDSVDFSIKVIVTNVNRPPMVELATPEDGSVIDAEEITLSWEAIDLDNDPLHYDLFFRANEQPVDAFDGFTRLNETSATVKLLPHTKYFWKVEATDDATVVSSQLWNFTTANHPPVAMEAQFKLQEPDEADKHPKKYRINFGGYFQDPDGDNLSFEKKSGIGILDKEGNFWIYVDNLSENGADGSMEMPVSAGEYAVTVVADDGFGGVTEITYPIIISDTNVSPVVTTPEMSYVSTETEFVLKASFSWTGSDLDGDELVYTFHLKDVETGETITIEGLEESQYTLDIKPHTSYECWIEATDIRVTGDSRTGKSDSLFFESINRLSVQPVSLTTVNEGSEAEILLPERDIDGDVISYSIEGLVVSDNKIFYRPDYDVVSHDNPGINSKDIVFEGTASDGFDEVGISIPFKVVDVNRAPVIELLSPEQNAETTTDVIFKWKATDPDGDDMKYIVSYGPSEETPVEIETSDTNLAVADLKLGLNYLWKVKAVDLWPVSESSESEFWRFATVVLEPEWHLKADDLIYSSAAENDSSIFVGVGRKLYALDKETGAVLWDFKANDSFKSSPVVDDYGNIYIGDKSGYLYSIKSDGTLNWTVMLNGGIESTIVINGDRKLFLGTTGGLFYSLNSYGEILWQKSLGKIVSSAAIGEDGTVYVGTSYGNLYSLDSDGNVNWTFEARDWIEADISIAENGDLLFGSDDGYLYRVNKDGQLVWKFYTGDPIRGGVAISENGTIYFGGYDNKLHALSSDGDVMWSFETNGPIHSTPAIAADGTVIFGSLDGTVYALKKGGELYWKWKTNGWVWASPLITDNGMVYIGSHDRNFYAFDTECGGLAQGFWPKFRLNTHNNANLMKPTISTFTEGLFEKAGALYFSDLEGIKIDINKIPGAKVFVDSKTGEKVALWEIPARELEKQLDEPSGIDLTGIDLLFGTNGSNLFFGVVGEDQLNLLAVPANSNAYDFDGKLLSMDTIGKLIDAVTVTDVRTTLYGALAFQEYVNLFKAGAVLDGPSNYAELFAQPLKINNISGEEITLARVWLISINSEDSRLEPEMVAIYSQWNALWQPDIETQKFGRVVNFESSDFLNSSVYVKAFTDNIEAPYIKINNIEEKDDAIFEKVALLNSEIPKNVELGSVYNLTITKHVVSGSFLGGILLAKTAELPSGAPVELYQPQIFTIRRGISEIK</sequence>
<dbReference type="RefSeq" id="WP_068346130.1">
    <property type="nucleotide sequence ID" value="NZ_JFHK01000004.1"/>
</dbReference>
<evidence type="ECO:0000313" key="3">
    <source>
        <dbReference type="Proteomes" id="UP000077339"/>
    </source>
</evidence>
<dbReference type="PROSITE" id="PS50853">
    <property type="entry name" value="FN3"/>
    <property type="match status" value="1"/>
</dbReference>
<dbReference type="InterPro" id="IPR011047">
    <property type="entry name" value="Quinoprotein_ADH-like_sf"/>
</dbReference>
<dbReference type="InterPro" id="IPR018391">
    <property type="entry name" value="PQQ_b-propeller_rpt"/>
</dbReference>
<dbReference type="InterPro" id="IPR002372">
    <property type="entry name" value="PQQ_rpt_dom"/>
</dbReference>
<comment type="caution">
    <text evidence="2">The sequence shown here is derived from an EMBL/GenBank/DDBJ whole genome shotgun (WGS) entry which is preliminary data.</text>
</comment>
<dbReference type="EMBL" id="JFHK01000004">
    <property type="protein sequence ID" value="OAA31193.1"/>
    <property type="molecule type" value="Genomic_DNA"/>
</dbReference>
<gene>
    <name evidence="2" type="ORF">AT15_06770</name>
</gene>
<organism evidence="2 3">
    <name type="scientific">Kosmotoga arenicorallina S304</name>
    <dbReference type="NCBI Taxonomy" id="1453497"/>
    <lineage>
        <taxon>Bacteria</taxon>
        <taxon>Thermotogati</taxon>
        <taxon>Thermotogota</taxon>
        <taxon>Thermotogae</taxon>
        <taxon>Kosmotogales</taxon>
        <taxon>Kosmotogaceae</taxon>
        <taxon>Kosmotoga</taxon>
    </lineage>
</organism>
<dbReference type="SUPFAM" id="SSF50998">
    <property type="entry name" value="Quinoprotein alcohol dehydrogenase-like"/>
    <property type="match status" value="1"/>
</dbReference>
<dbReference type="SMART" id="SM00564">
    <property type="entry name" value="PQQ"/>
    <property type="match status" value="8"/>
</dbReference>
<dbReference type="InterPro" id="IPR013783">
    <property type="entry name" value="Ig-like_fold"/>
</dbReference>
<name>A0A176K2J4_9BACT</name>
<dbReference type="SMART" id="SM00060">
    <property type="entry name" value="FN3"/>
    <property type="match status" value="4"/>
</dbReference>
<dbReference type="Gene3D" id="2.130.10.10">
    <property type="entry name" value="YVTN repeat-like/Quinoprotein amine dehydrogenase"/>
    <property type="match status" value="2"/>
</dbReference>
<dbReference type="InterPro" id="IPR015943">
    <property type="entry name" value="WD40/YVTN_repeat-like_dom_sf"/>
</dbReference>